<reference evidence="3 4" key="1">
    <citation type="journal article" date="2012" name="J. Bacteriol.">
        <title>Complete genome sequence of Alcanivorax dieselolei type strain B5.</title>
        <authorList>
            <person name="Lai Q."/>
            <person name="Li W."/>
            <person name="Shao Z."/>
        </authorList>
    </citation>
    <scope>NUCLEOTIDE SEQUENCE [LARGE SCALE GENOMIC DNA]</scope>
    <source>
        <strain evidence="4">DSM 16502 / CGMCC 1.3690 / B-5</strain>
    </source>
</reference>
<dbReference type="HOGENOM" id="CLU_068979_0_1_6"/>
<keyword evidence="1 3" id="KW-0378">Hydrolase</keyword>
<dbReference type="InterPro" id="IPR050272">
    <property type="entry name" value="Isochorismatase-like_hydrls"/>
</dbReference>
<name>K0CIB6_ALCDB</name>
<dbReference type="CDD" id="cd00431">
    <property type="entry name" value="cysteine_hydrolases"/>
    <property type="match status" value="1"/>
</dbReference>
<dbReference type="Gene3D" id="3.40.50.850">
    <property type="entry name" value="Isochorismatase-like"/>
    <property type="match status" value="1"/>
</dbReference>
<dbReference type="InterPro" id="IPR036380">
    <property type="entry name" value="Isochorismatase-like_sf"/>
</dbReference>
<evidence type="ECO:0000313" key="3">
    <source>
        <dbReference type="EMBL" id="AFT72165.1"/>
    </source>
</evidence>
<evidence type="ECO:0000259" key="2">
    <source>
        <dbReference type="Pfam" id="PF00857"/>
    </source>
</evidence>
<dbReference type="EMBL" id="CP003466">
    <property type="protein sequence ID" value="AFT72165.1"/>
    <property type="molecule type" value="Genomic_DNA"/>
</dbReference>
<organism evidence="3 4">
    <name type="scientific">Alcanivorax dieselolei (strain DSM 16502 / CGMCC 1.3690 / MCCC 1A00001 / B-5)</name>
    <name type="common">Alloalcanivorax dieselolei</name>
    <dbReference type="NCBI Taxonomy" id="930169"/>
    <lineage>
        <taxon>Bacteria</taxon>
        <taxon>Pseudomonadati</taxon>
        <taxon>Pseudomonadota</taxon>
        <taxon>Gammaproteobacteria</taxon>
        <taxon>Oceanospirillales</taxon>
        <taxon>Alcanivoracaceae</taxon>
        <taxon>Alloalcanivorax</taxon>
    </lineage>
</organism>
<dbReference type="KEGG" id="adi:B5T_03903"/>
<proteinExistence type="predicted"/>
<dbReference type="Proteomes" id="UP000006286">
    <property type="component" value="Chromosome"/>
</dbReference>
<dbReference type="RefSeq" id="WP_014996216.1">
    <property type="nucleotide sequence ID" value="NC_018691.1"/>
</dbReference>
<dbReference type="PATRIC" id="fig|930169.3.peg.3860"/>
<feature type="domain" description="Isochorismatase-like" evidence="2">
    <location>
        <begin position="55"/>
        <end position="248"/>
    </location>
</feature>
<dbReference type="PANTHER" id="PTHR43540:SF9">
    <property type="entry name" value="FAMILY HYDROLASE, PUTATIVE (AFU_ORTHOLOGUE AFUA_2G08700)-RELATED"/>
    <property type="match status" value="1"/>
</dbReference>
<dbReference type="STRING" id="930169.B5T_03903"/>
<dbReference type="eggNOG" id="COG1335">
    <property type="taxonomic scope" value="Bacteria"/>
</dbReference>
<keyword evidence="4" id="KW-1185">Reference proteome</keyword>
<dbReference type="PANTHER" id="PTHR43540">
    <property type="entry name" value="PEROXYUREIDOACRYLATE/UREIDOACRYLATE AMIDOHYDROLASE-RELATED"/>
    <property type="match status" value="1"/>
</dbReference>
<dbReference type="GO" id="GO:0016787">
    <property type="term" value="F:hydrolase activity"/>
    <property type="evidence" value="ECO:0007669"/>
    <property type="project" value="UniProtKB-KW"/>
</dbReference>
<gene>
    <name evidence="3" type="ordered locus">B5T_03903</name>
</gene>
<dbReference type="SUPFAM" id="SSF52499">
    <property type="entry name" value="Isochorismatase-like hydrolases"/>
    <property type="match status" value="1"/>
</dbReference>
<evidence type="ECO:0000256" key="1">
    <source>
        <dbReference type="ARBA" id="ARBA00022801"/>
    </source>
</evidence>
<dbReference type="OrthoDB" id="9791276at2"/>
<evidence type="ECO:0000313" key="4">
    <source>
        <dbReference type="Proteomes" id="UP000006286"/>
    </source>
</evidence>
<dbReference type="Pfam" id="PF00857">
    <property type="entry name" value="Isochorismatase"/>
    <property type="match status" value="1"/>
</dbReference>
<sequence>MTQSDALYPLPTGRKPWNRWRVSDDHADLSRAGHRVRPLTIAARPKNLTLDVSRTALLVVDMQNDFCSAGGWLDHIGVDYRPARAPIEPLRAALPCFRRAGMPVIWVNWGNRPDLGNISPALLHVYNGSGNGVGLGEPVPTTGAAVLQSGSWGAAVVDELAVDQADIQVAKFRMSGFWDTPLDSILRNLGITTCLFAGVNADQCVLHTLADANFLGYDTLFLEDCCATTSPAFCWDATLYNARQIFGFTALASDVCRALEETQP</sequence>
<accession>K0CIB6</accession>
<protein>
    <submittedName>
        <fullName evidence="3">Isochorismatase hydrolase</fullName>
    </submittedName>
</protein>
<dbReference type="AlphaFoldDB" id="K0CIB6"/>
<dbReference type="InterPro" id="IPR000868">
    <property type="entry name" value="Isochorismatase-like_dom"/>
</dbReference>